<keyword evidence="4" id="KW-0456">Lyase</keyword>
<evidence type="ECO:0000256" key="6">
    <source>
        <dbReference type="ARBA" id="ARBA00034138"/>
    </source>
</evidence>
<dbReference type="FunFam" id="3.20.20.10:FF:000008">
    <property type="entry name" value="Ornithine decarboxylase"/>
    <property type="match status" value="1"/>
</dbReference>
<protein>
    <recommendedName>
        <fullName evidence="6">ornithine decarboxylase</fullName>
        <ecNumber evidence="6">4.1.1.17</ecNumber>
    </recommendedName>
</protein>
<organism evidence="10">
    <name type="scientific">Candidatus Kentrum sp. LFY</name>
    <dbReference type="NCBI Taxonomy" id="2126342"/>
    <lineage>
        <taxon>Bacteria</taxon>
        <taxon>Pseudomonadati</taxon>
        <taxon>Pseudomonadota</taxon>
        <taxon>Gammaproteobacteria</taxon>
        <taxon>Candidatus Kentrum</taxon>
    </lineage>
</organism>
<dbReference type="AlphaFoldDB" id="A0A450UGF9"/>
<comment type="catalytic activity">
    <reaction evidence="7">
        <text>L-ornithine + H(+) = putrescine + CO2</text>
        <dbReference type="Rhea" id="RHEA:22964"/>
        <dbReference type="ChEBI" id="CHEBI:15378"/>
        <dbReference type="ChEBI" id="CHEBI:16526"/>
        <dbReference type="ChEBI" id="CHEBI:46911"/>
        <dbReference type="ChEBI" id="CHEBI:326268"/>
        <dbReference type="EC" id="4.1.1.17"/>
    </reaction>
</comment>
<evidence type="ECO:0000256" key="7">
    <source>
        <dbReference type="ARBA" id="ARBA00049127"/>
    </source>
</evidence>
<dbReference type="PRINTS" id="PR01182">
    <property type="entry name" value="ORNDCRBXLASE"/>
</dbReference>
<dbReference type="InterPro" id="IPR009006">
    <property type="entry name" value="Ala_racemase/Decarboxylase_C"/>
</dbReference>
<proteinExistence type="inferred from homology"/>
<feature type="active site" description="Proton donor" evidence="8">
    <location>
        <position position="338"/>
    </location>
</feature>
<evidence type="ECO:0000256" key="8">
    <source>
        <dbReference type="PIRSR" id="PIRSR600183-50"/>
    </source>
</evidence>
<dbReference type="GO" id="GO:0004586">
    <property type="term" value="F:ornithine decarboxylase activity"/>
    <property type="evidence" value="ECO:0007669"/>
    <property type="project" value="UniProtKB-EC"/>
</dbReference>
<feature type="modified residue" description="N6-(pyridoxal phosphate)lysine" evidence="8">
    <location>
        <position position="43"/>
    </location>
</feature>
<dbReference type="InterPro" id="IPR022653">
    <property type="entry name" value="De-COase2_pyr-phos_BS"/>
</dbReference>
<dbReference type="InterPro" id="IPR022644">
    <property type="entry name" value="De-COase2_N"/>
</dbReference>
<dbReference type="InterPro" id="IPR000183">
    <property type="entry name" value="Orn/DAP/Arg_de-COase"/>
</dbReference>
<comment type="cofactor">
    <cofactor evidence="1 8">
        <name>pyridoxal 5'-phosphate</name>
        <dbReference type="ChEBI" id="CHEBI:597326"/>
    </cofactor>
</comment>
<dbReference type="PANTHER" id="PTHR11482:SF6">
    <property type="entry name" value="ORNITHINE DECARBOXYLASE 1-RELATED"/>
    <property type="match status" value="1"/>
</dbReference>
<dbReference type="SUPFAM" id="SSF51419">
    <property type="entry name" value="PLP-binding barrel"/>
    <property type="match status" value="1"/>
</dbReference>
<dbReference type="Gene3D" id="2.40.37.10">
    <property type="entry name" value="Lyase, Ornithine Decarboxylase, Chain A, domain 1"/>
    <property type="match status" value="1"/>
</dbReference>
<comment type="pathway">
    <text evidence="5">Amine and polyamine biosynthesis; putrescine biosynthesis via L-ornithine pathway; putrescine from L-ornithine: step 1/1.</text>
</comment>
<dbReference type="PRINTS" id="PR01179">
    <property type="entry name" value="ODADCRBXLASE"/>
</dbReference>
<accession>A0A450UGF9</accession>
<dbReference type="PANTHER" id="PTHR11482">
    <property type="entry name" value="ARGININE/DIAMINOPIMELATE/ORNITHINE DECARBOXYLASE"/>
    <property type="match status" value="1"/>
</dbReference>
<dbReference type="GO" id="GO:0033387">
    <property type="term" value="P:putrescine biosynthetic process from arginine, via ornithine"/>
    <property type="evidence" value="ECO:0007669"/>
    <property type="project" value="TreeGrafter"/>
</dbReference>
<dbReference type="EC" id="4.1.1.17" evidence="6"/>
<dbReference type="Pfam" id="PF02784">
    <property type="entry name" value="Orn_Arg_deC_N"/>
    <property type="match status" value="1"/>
</dbReference>
<dbReference type="PROSITE" id="PS00878">
    <property type="entry name" value="ODR_DC_2_1"/>
    <property type="match status" value="1"/>
</dbReference>
<dbReference type="SUPFAM" id="SSF50621">
    <property type="entry name" value="Alanine racemase C-terminal domain-like"/>
    <property type="match status" value="1"/>
</dbReference>
<evidence type="ECO:0000256" key="3">
    <source>
        <dbReference type="ARBA" id="ARBA00022898"/>
    </source>
</evidence>
<sequence>MNQPSKFDHFDTPCWLLDPDIVVENYRYFSTLFENAIVAYAVKSNPHPIFLSRLSKAGAHFCVVSTSHLQQLLALNINPQEIVYSHPIKSLNQIEFALQAGVRCFACDSPAEVDKIACFGIPAEIFIRLDVDNTGSMVPLSGKFGVAPDIALELMHRGAQRGLKPIGFTFHVGSQCLRMKSWDGAIETVGSVWEQARKAFHVDFIDIGGGFAVPYPGIPAFHQEDISALIYRDIECYLPGVRRIVLEPGRAISATAGALLVSVIGIAERPDGNIWLYIDAGIFSGLFEILDNFRYPVSVIPAPENSARRAFLQAIRQQNPSRPDSNGQYTYVLGGQTCDSTDKLFDFSVPKPIAIGDRLLLKNTGAYGYSLESRFNGYELPSVEILSLEGL</sequence>
<dbReference type="CDD" id="cd00622">
    <property type="entry name" value="PLPDE_III_ODC"/>
    <property type="match status" value="1"/>
</dbReference>
<evidence type="ECO:0000256" key="4">
    <source>
        <dbReference type="ARBA" id="ARBA00023239"/>
    </source>
</evidence>
<evidence type="ECO:0000313" key="10">
    <source>
        <dbReference type="EMBL" id="VFJ91606.1"/>
    </source>
</evidence>
<feature type="domain" description="Orn/DAP/Arg decarboxylase 2 N-terminal" evidence="9">
    <location>
        <begin position="22"/>
        <end position="254"/>
    </location>
</feature>
<dbReference type="Gene3D" id="3.20.20.10">
    <property type="entry name" value="Alanine racemase"/>
    <property type="match status" value="1"/>
</dbReference>
<evidence type="ECO:0000256" key="5">
    <source>
        <dbReference type="ARBA" id="ARBA00034115"/>
    </source>
</evidence>
<evidence type="ECO:0000259" key="9">
    <source>
        <dbReference type="Pfam" id="PF02784"/>
    </source>
</evidence>
<name>A0A450UGF9_9GAMM</name>
<keyword evidence="3 8" id="KW-0663">Pyridoxal phosphate</keyword>
<dbReference type="EMBL" id="CAADFF010000027">
    <property type="protein sequence ID" value="VFJ91606.1"/>
    <property type="molecule type" value="Genomic_DNA"/>
</dbReference>
<evidence type="ECO:0000256" key="2">
    <source>
        <dbReference type="ARBA" id="ARBA00008872"/>
    </source>
</evidence>
<dbReference type="GO" id="GO:0005737">
    <property type="term" value="C:cytoplasm"/>
    <property type="evidence" value="ECO:0007669"/>
    <property type="project" value="TreeGrafter"/>
</dbReference>
<reference evidence="10" key="1">
    <citation type="submission" date="2019-02" db="EMBL/GenBank/DDBJ databases">
        <authorList>
            <person name="Gruber-Vodicka R. H."/>
            <person name="Seah K. B. B."/>
        </authorList>
    </citation>
    <scope>NUCLEOTIDE SEQUENCE</scope>
    <source>
        <strain evidence="10">BECK_M7</strain>
    </source>
</reference>
<comment type="similarity">
    <text evidence="2">Belongs to the Orn/Lys/Arg decarboxylase class-II family.</text>
</comment>
<evidence type="ECO:0000256" key="1">
    <source>
        <dbReference type="ARBA" id="ARBA00001933"/>
    </source>
</evidence>
<dbReference type="InterPro" id="IPR029066">
    <property type="entry name" value="PLP-binding_barrel"/>
</dbReference>
<gene>
    <name evidence="10" type="ORF">BECKLFY1418B_GA0070995_10275</name>
</gene>
<dbReference type="InterPro" id="IPR002433">
    <property type="entry name" value="Orn_de-COase"/>
</dbReference>